<dbReference type="AlphaFoldDB" id="A0A557SU80"/>
<reference evidence="1 2" key="1">
    <citation type="journal article" date="2019" name="Front. Microbiol.">
        <title>Ammonia Oxidation by the Arctic Terrestrial Thaumarchaeote Candidatus Nitrosocosmicus arcticus Is Stimulated by Increasing Temperatures.</title>
        <authorList>
            <person name="Alves R.J.E."/>
            <person name="Kerou M."/>
            <person name="Zappe A."/>
            <person name="Bittner R."/>
            <person name="Abby S.S."/>
            <person name="Schmidt H.A."/>
            <person name="Pfeifer K."/>
            <person name="Schleper C."/>
        </authorList>
    </citation>
    <scope>NUCLEOTIDE SEQUENCE [LARGE SCALE GENOMIC DNA]</scope>
    <source>
        <strain evidence="1 2">Kfb</strain>
    </source>
</reference>
<evidence type="ECO:0000313" key="2">
    <source>
        <dbReference type="Proteomes" id="UP000315289"/>
    </source>
</evidence>
<dbReference type="RefSeq" id="WP_144731853.1">
    <property type="nucleotide sequence ID" value="NZ_ML675585.1"/>
</dbReference>
<evidence type="ECO:0000313" key="1">
    <source>
        <dbReference type="EMBL" id="TVP40153.1"/>
    </source>
</evidence>
<dbReference type="EMBL" id="VOAH01000009">
    <property type="protein sequence ID" value="TVP40153.1"/>
    <property type="molecule type" value="Genomic_DNA"/>
</dbReference>
<keyword evidence="2" id="KW-1185">Reference proteome</keyword>
<proteinExistence type="predicted"/>
<organism evidence="1 2">
    <name type="scientific">Candidatus Nitrosocosmicus arcticus</name>
    <dbReference type="NCBI Taxonomy" id="2035267"/>
    <lineage>
        <taxon>Archaea</taxon>
        <taxon>Nitrososphaerota</taxon>
        <taxon>Nitrososphaeria</taxon>
        <taxon>Nitrososphaerales</taxon>
        <taxon>Nitrososphaeraceae</taxon>
        <taxon>Candidatus Nitrosocosmicus</taxon>
    </lineage>
</organism>
<gene>
    <name evidence="1" type="ORF">NARC_90059</name>
</gene>
<accession>A0A557SU80</accession>
<protein>
    <submittedName>
        <fullName evidence="1">Uncharacterized protein</fullName>
    </submittedName>
</protein>
<comment type="caution">
    <text evidence="1">The sequence shown here is derived from an EMBL/GenBank/DDBJ whole genome shotgun (WGS) entry which is preliminary data.</text>
</comment>
<dbReference type="OrthoDB" id="11033at2157"/>
<name>A0A557SU80_9ARCH</name>
<dbReference type="Proteomes" id="UP000315289">
    <property type="component" value="Unassembled WGS sequence"/>
</dbReference>
<sequence>MNLTSNTLLIVMVPTYFALFATAFAGTLPEIAVAQIINGTPGEVGTTNNSEAYYAPLNLTGPETIQSLEGIEGSNAAIFGNDTNISDPNVTAGQSDEINIQEDCMQLPNQSAVDCP</sequence>